<proteinExistence type="predicted"/>
<evidence type="ECO:0000313" key="2">
    <source>
        <dbReference type="EMBL" id="QPK78970.1"/>
    </source>
</evidence>
<organism evidence="2 3">
    <name type="scientific">Corynebacterium lizhenjunii</name>
    <dbReference type="NCBI Taxonomy" id="2709394"/>
    <lineage>
        <taxon>Bacteria</taxon>
        <taxon>Bacillati</taxon>
        <taxon>Actinomycetota</taxon>
        <taxon>Actinomycetes</taxon>
        <taxon>Mycobacteriales</taxon>
        <taxon>Corynebacteriaceae</taxon>
        <taxon>Corynebacterium</taxon>
    </lineage>
</organism>
<feature type="transmembrane region" description="Helical" evidence="1">
    <location>
        <begin position="80"/>
        <end position="99"/>
    </location>
</feature>
<feature type="transmembrane region" description="Helical" evidence="1">
    <location>
        <begin position="111"/>
        <end position="130"/>
    </location>
</feature>
<feature type="transmembrane region" description="Helical" evidence="1">
    <location>
        <begin position="234"/>
        <end position="255"/>
    </location>
</feature>
<keyword evidence="1" id="KW-0472">Membrane</keyword>
<gene>
    <name evidence="2" type="ORF">G7Y31_10745</name>
</gene>
<feature type="transmembrane region" description="Helical" evidence="1">
    <location>
        <begin position="298"/>
        <end position="318"/>
    </location>
</feature>
<name>A0A7T0KET0_9CORY</name>
<accession>A0A7T0KET0</accession>
<feature type="transmembrane region" description="Helical" evidence="1">
    <location>
        <begin position="12"/>
        <end position="36"/>
    </location>
</feature>
<feature type="transmembrane region" description="Helical" evidence="1">
    <location>
        <begin position="150"/>
        <end position="168"/>
    </location>
</feature>
<evidence type="ECO:0000313" key="3">
    <source>
        <dbReference type="Proteomes" id="UP000594681"/>
    </source>
</evidence>
<feature type="transmembrane region" description="Helical" evidence="1">
    <location>
        <begin position="174"/>
        <end position="194"/>
    </location>
</feature>
<dbReference type="Gene3D" id="1.20.1250.20">
    <property type="entry name" value="MFS general substrate transporter like domains"/>
    <property type="match status" value="1"/>
</dbReference>
<dbReference type="RefSeq" id="WP_165007422.1">
    <property type="nucleotide sequence ID" value="NZ_CP064954.1"/>
</dbReference>
<feature type="transmembrane region" description="Helical" evidence="1">
    <location>
        <begin position="48"/>
        <end position="68"/>
    </location>
</feature>
<dbReference type="AlphaFoldDB" id="A0A7T0KET0"/>
<dbReference type="SUPFAM" id="SSF103473">
    <property type="entry name" value="MFS general substrate transporter"/>
    <property type="match status" value="1"/>
</dbReference>
<protein>
    <recommendedName>
        <fullName evidence="4">MFS transporter</fullName>
    </recommendedName>
</protein>
<keyword evidence="3" id="KW-1185">Reference proteome</keyword>
<keyword evidence="1" id="KW-0812">Transmembrane</keyword>
<reference evidence="2 3" key="1">
    <citation type="submission" date="2020-11" db="EMBL/GenBank/DDBJ databases">
        <title>Corynebacterium sp. ZJ-599.</title>
        <authorList>
            <person name="Zhou J."/>
        </authorList>
    </citation>
    <scope>NUCLEOTIDE SEQUENCE [LARGE SCALE GENOMIC DNA]</scope>
    <source>
        <strain evidence="2 3">ZJ-599</strain>
    </source>
</reference>
<feature type="transmembrane region" description="Helical" evidence="1">
    <location>
        <begin position="261"/>
        <end position="278"/>
    </location>
</feature>
<sequence length="394" mass="40575">MTARNFMVGYPALIAVIVVVDAFATSLFVGSIGFLIGDSPALDASTAMRVVGISALAGVFASVLLARLADRVSIVKTLRLIQALQVLGYVYLGFAHGLLGVGDFSVPGSSLPIALIFFLGRLVSPLRGALPPALMAKDELLGFKSKLRTATLSAVFLGALAVGVLVALPVNVSIALAVVGVAAYGMCSVFTVALPSTAGVPASGAVRTYDSVRSSGCSALPFFNVLSRREWGRWWLLLTTFGVVGIGPAMVPYVVSDAGAWAAWLLAFSSIAGIAVNASSGSLVRRYQFSLSGLPGRIVLVLATFLGMANVMLVGVAMQHTGDTLVFVAVMMLCLVANQIAFTASTVVAWGSQYDAGRDENRTEIVALFSMTGAVGGAAAQIAGGEAFAAVGQE</sequence>
<evidence type="ECO:0000256" key="1">
    <source>
        <dbReference type="SAM" id="Phobius"/>
    </source>
</evidence>
<feature type="transmembrane region" description="Helical" evidence="1">
    <location>
        <begin position="324"/>
        <end position="350"/>
    </location>
</feature>
<dbReference type="EMBL" id="CP064954">
    <property type="protein sequence ID" value="QPK78970.1"/>
    <property type="molecule type" value="Genomic_DNA"/>
</dbReference>
<evidence type="ECO:0008006" key="4">
    <source>
        <dbReference type="Google" id="ProtNLM"/>
    </source>
</evidence>
<dbReference type="KEGG" id="cliz:G7Y31_10745"/>
<keyword evidence="1" id="KW-1133">Transmembrane helix</keyword>
<dbReference type="InterPro" id="IPR036259">
    <property type="entry name" value="MFS_trans_sf"/>
</dbReference>
<dbReference type="Proteomes" id="UP000594681">
    <property type="component" value="Chromosome"/>
</dbReference>